<dbReference type="AlphaFoldDB" id="A0A256FVZ4"/>
<evidence type="ECO:0000256" key="1">
    <source>
        <dbReference type="ARBA" id="ARBA00011975"/>
    </source>
</evidence>
<evidence type="ECO:0000256" key="5">
    <source>
        <dbReference type="ARBA" id="ARBA00022747"/>
    </source>
</evidence>
<evidence type="ECO:0000313" key="8">
    <source>
        <dbReference type="Proteomes" id="UP000215590"/>
    </source>
</evidence>
<dbReference type="EMBL" id="NNRJ01000019">
    <property type="protein sequence ID" value="OYR18918.1"/>
    <property type="molecule type" value="Genomic_DNA"/>
</dbReference>
<dbReference type="Pfam" id="PF00145">
    <property type="entry name" value="DNA_methylase"/>
    <property type="match status" value="2"/>
</dbReference>
<keyword evidence="5" id="KW-0680">Restriction system</keyword>
<dbReference type="GO" id="GO:0044027">
    <property type="term" value="P:negative regulation of gene expression via chromosomal CpG island methylation"/>
    <property type="evidence" value="ECO:0007669"/>
    <property type="project" value="TreeGrafter"/>
</dbReference>
<keyword evidence="4" id="KW-0949">S-adenosyl-L-methionine</keyword>
<dbReference type="Gene3D" id="3.90.120.10">
    <property type="entry name" value="DNA Methylase, subunit A, domain 2"/>
    <property type="match status" value="1"/>
</dbReference>
<accession>A0A256FVZ4</accession>
<dbReference type="SUPFAM" id="SSF53335">
    <property type="entry name" value="S-adenosyl-L-methionine-dependent methyltransferases"/>
    <property type="match status" value="1"/>
</dbReference>
<dbReference type="InterPro" id="IPR001525">
    <property type="entry name" value="C5_MeTfrase"/>
</dbReference>
<evidence type="ECO:0000256" key="6">
    <source>
        <dbReference type="ARBA" id="ARBA00047422"/>
    </source>
</evidence>
<comment type="caution">
    <text evidence="7">The sequence shown here is derived from an EMBL/GenBank/DDBJ whole genome shotgun (WGS) entry which is preliminary data.</text>
</comment>
<dbReference type="Gene3D" id="3.40.50.150">
    <property type="entry name" value="Vaccinia Virus protein VP39"/>
    <property type="match status" value="1"/>
</dbReference>
<comment type="catalytic activity">
    <reaction evidence="6">
        <text>a 2'-deoxycytidine in DNA + S-adenosyl-L-methionine = a 5-methyl-2'-deoxycytidine in DNA + S-adenosyl-L-homocysteine + H(+)</text>
        <dbReference type="Rhea" id="RHEA:13681"/>
        <dbReference type="Rhea" id="RHEA-COMP:11369"/>
        <dbReference type="Rhea" id="RHEA-COMP:11370"/>
        <dbReference type="ChEBI" id="CHEBI:15378"/>
        <dbReference type="ChEBI" id="CHEBI:57856"/>
        <dbReference type="ChEBI" id="CHEBI:59789"/>
        <dbReference type="ChEBI" id="CHEBI:85452"/>
        <dbReference type="ChEBI" id="CHEBI:85454"/>
        <dbReference type="EC" id="2.1.1.37"/>
    </reaction>
</comment>
<evidence type="ECO:0000313" key="7">
    <source>
        <dbReference type="EMBL" id="OYR18918.1"/>
    </source>
</evidence>
<dbReference type="PANTHER" id="PTHR10629">
    <property type="entry name" value="CYTOSINE-SPECIFIC METHYLTRANSFERASE"/>
    <property type="match status" value="1"/>
</dbReference>
<dbReference type="GO" id="GO:0032259">
    <property type="term" value="P:methylation"/>
    <property type="evidence" value="ECO:0007669"/>
    <property type="project" value="UniProtKB-KW"/>
</dbReference>
<dbReference type="InterPro" id="IPR029063">
    <property type="entry name" value="SAM-dependent_MTases_sf"/>
</dbReference>
<dbReference type="OrthoDB" id="9813719at2"/>
<evidence type="ECO:0000256" key="3">
    <source>
        <dbReference type="ARBA" id="ARBA00022679"/>
    </source>
</evidence>
<keyword evidence="8" id="KW-1185">Reference proteome</keyword>
<proteinExistence type="predicted"/>
<dbReference type="GO" id="GO:0003677">
    <property type="term" value="F:DNA binding"/>
    <property type="evidence" value="ECO:0007669"/>
    <property type="project" value="TreeGrafter"/>
</dbReference>
<dbReference type="GO" id="GO:0009307">
    <property type="term" value="P:DNA restriction-modification system"/>
    <property type="evidence" value="ECO:0007669"/>
    <property type="project" value="UniProtKB-KW"/>
</dbReference>
<sequence>MQTSQPIIVDSFAGGGGASTGIEMALGRSPDIAINHNAAALALHEANHPQTLHVSQNVYKIDPLDYLQRAHVGLAWFSPDCKHFSKAKGGKTVERNIRDLAWIIPGWIERIQKSGGKVDVAILENVEEFRDWGPLIETSAGLMPDPERKGEDFQRWCKKLKRLGAKIEWREIRGCDYGAPTIRKRFFVIMRFDGEPIVWPEPTHGAPDDKDVMAGKKQPWRTAAEIIDWSLPCPSIFDTGADIMEKHGLRAIRPLAHNTMARVARGMKRYVLDAEAPFLVNLAAPSIIRFNTGATGQDLREPLSTITSNSYIKRPGGAAPLGIIAPHLASYYGHGNERSERVSKLDAPIATVVTENRHAVIAPILTAAQHGGSNRPINAPSHTITASRKDQNSVIAPTLVQIGYGERKAQAPRALDIEQPLGTAVAGGIKHAVASTFIARQFGTSTGHSIEEPTHTVMADGAGKSQLIAAYVAQHNNDSRRAGGVNPGRSVSEPLSTVTQTGSQQGIVAPFLQAYYGTGDGGAENEPVRTVTTKDRHGHVEAALDVPPFTPEQAVGARTVADFLRSFGFWDHREFVTIESGGVTYIIVDIGMRMLVPRELYRAQGFPEGYEIERGPDGQTFSKSVQVSCCGNSVCPPVAAALVSANCENLIARKEAA</sequence>
<keyword evidence="3" id="KW-0808">Transferase</keyword>
<name>A0A256FVZ4_9HYPH</name>
<keyword evidence="2 7" id="KW-0489">Methyltransferase</keyword>
<dbReference type="PANTHER" id="PTHR10629:SF52">
    <property type="entry name" value="DNA (CYTOSINE-5)-METHYLTRANSFERASE 1"/>
    <property type="match status" value="1"/>
</dbReference>
<dbReference type="InterPro" id="IPR050390">
    <property type="entry name" value="C5-Methyltransferase"/>
</dbReference>
<reference evidence="7 8" key="1">
    <citation type="submission" date="2017-07" db="EMBL/GenBank/DDBJ databases">
        <title>Phylogenetic study on the rhizospheric bacterium Ochrobactrum sp. A44.</title>
        <authorList>
            <person name="Krzyzanowska D.M."/>
            <person name="Ossowicki A."/>
            <person name="Rajewska M."/>
            <person name="Maciag T."/>
            <person name="Kaczynski Z."/>
            <person name="Czerwicka M."/>
            <person name="Jafra S."/>
        </authorList>
    </citation>
    <scope>NUCLEOTIDE SEQUENCE [LARGE SCALE GENOMIC DNA]</scope>
    <source>
        <strain evidence="7 8">DSM 7216</strain>
    </source>
</reference>
<dbReference type="EC" id="2.1.1.37" evidence="1"/>
<dbReference type="Proteomes" id="UP000215590">
    <property type="component" value="Unassembled WGS sequence"/>
</dbReference>
<organism evidence="7 8">
    <name type="scientific">Brucella thiophenivorans</name>
    <dbReference type="NCBI Taxonomy" id="571255"/>
    <lineage>
        <taxon>Bacteria</taxon>
        <taxon>Pseudomonadati</taxon>
        <taxon>Pseudomonadota</taxon>
        <taxon>Alphaproteobacteria</taxon>
        <taxon>Hyphomicrobiales</taxon>
        <taxon>Brucellaceae</taxon>
        <taxon>Brucella/Ochrobactrum group</taxon>
        <taxon>Brucella</taxon>
    </lineage>
</organism>
<dbReference type="PRINTS" id="PR00105">
    <property type="entry name" value="C5METTRFRASE"/>
</dbReference>
<dbReference type="RefSeq" id="WP_094507005.1">
    <property type="nucleotide sequence ID" value="NZ_JBHEEK010000002.1"/>
</dbReference>
<evidence type="ECO:0000256" key="4">
    <source>
        <dbReference type="ARBA" id="ARBA00022691"/>
    </source>
</evidence>
<protein>
    <recommendedName>
        <fullName evidence="1">DNA (cytosine-5-)-methyltransferase</fullName>
        <ecNumber evidence="1">2.1.1.37</ecNumber>
    </recommendedName>
</protein>
<dbReference type="GO" id="GO:0003886">
    <property type="term" value="F:DNA (cytosine-5-)-methyltransferase activity"/>
    <property type="evidence" value="ECO:0007669"/>
    <property type="project" value="UniProtKB-EC"/>
</dbReference>
<gene>
    <name evidence="7" type="ORF">CEV31_2258</name>
</gene>
<evidence type="ECO:0000256" key="2">
    <source>
        <dbReference type="ARBA" id="ARBA00022603"/>
    </source>
</evidence>